<evidence type="ECO:0000256" key="3">
    <source>
        <dbReference type="ARBA" id="ARBA00022692"/>
    </source>
</evidence>
<accession>A0A6J6RWS7</accession>
<keyword evidence="4" id="KW-0677">Repeat</keyword>
<dbReference type="EMBL" id="CAEZYU010000002">
    <property type="protein sequence ID" value="CAB4727210.1"/>
    <property type="molecule type" value="Genomic_DNA"/>
</dbReference>
<dbReference type="SUPFAM" id="SSF54631">
    <property type="entry name" value="CBS-domain pair"/>
    <property type="match status" value="1"/>
</dbReference>
<evidence type="ECO:0000256" key="4">
    <source>
        <dbReference type="ARBA" id="ARBA00022737"/>
    </source>
</evidence>
<gene>
    <name evidence="11" type="ORF">UFOPK2766_00071</name>
</gene>
<dbReference type="GO" id="GO:0050660">
    <property type="term" value="F:flavin adenine dinucleotide binding"/>
    <property type="evidence" value="ECO:0007669"/>
    <property type="project" value="InterPro"/>
</dbReference>
<protein>
    <submittedName>
        <fullName evidence="11">Unannotated protein</fullName>
    </submittedName>
</protein>
<dbReference type="InterPro" id="IPR044751">
    <property type="entry name" value="Ion_transp-like_CBS"/>
</dbReference>
<evidence type="ECO:0000256" key="5">
    <source>
        <dbReference type="ARBA" id="ARBA00022989"/>
    </source>
</evidence>
<feature type="transmembrane region" description="Helical" evidence="8">
    <location>
        <begin position="137"/>
        <end position="159"/>
    </location>
</feature>
<proteinExistence type="predicted"/>
<feature type="domain" description="CBS" evidence="9">
    <location>
        <begin position="284"/>
        <end position="341"/>
    </location>
</feature>
<dbReference type="InterPro" id="IPR000644">
    <property type="entry name" value="CBS_dom"/>
</dbReference>
<evidence type="ECO:0000256" key="6">
    <source>
        <dbReference type="ARBA" id="ARBA00023122"/>
    </source>
</evidence>
<dbReference type="GO" id="GO:0005886">
    <property type="term" value="C:plasma membrane"/>
    <property type="evidence" value="ECO:0007669"/>
    <property type="project" value="UniProtKB-SubCell"/>
</dbReference>
<dbReference type="Pfam" id="PF03471">
    <property type="entry name" value="CorC_HlyC"/>
    <property type="match status" value="1"/>
</dbReference>
<feature type="domain" description="CBS" evidence="9">
    <location>
        <begin position="219"/>
        <end position="278"/>
    </location>
</feature>
<dbReference type="SMART" id="SM01091">
    <property type="entry name" value="CorC_HlyC"/>
    <property type="match status" value="1"/>
</dbReference>
<evidence type="ECO:0000313" key="11">
    <source>
        <dbReference type="EMBL" id="CAB4727210.1"/>
    </source>
</evidence>
<dbReference type="CDD" id="cd04590">
    <property type="entry name" value="CBS_pair_CorC_HlyC_assoc"/>
    <property type="match status" value="1"/>
</dbReference>
<organism evidence="11">
    <name type="scientific">freshwater metagenome</name>
    <dbReference type="NCBI Taxonomy" id="449393"/>
    <lineage>
        <taxon>unclassified sequences</taxon>
        <taxon>metagenomes</taxon>
        <taxon>ecological metagenomes</taxon>
    </lineage>
</organism>
<dbReference type="InterPro" id="IPR002550">
    <property type="entry name" value="CNNM"/>
</dbReference>
<dbReference type="PROSITE" id="PS51371">
    <property type="entry name" value="CBS"/>
    <property type="match status" value="2"/>
</dbReference>
<evidence type="ECO:0000256" key="7">
    <source>
        <dbReference type="ARBA" id="ARBA00023136"/>
    </source>
</evidence>
<evidence type="ECO:0000256" key="1">
    <source>
        <dbReference type="ARBA" id="ARBA00004651"/>
    </source>
</evidence>
<sequence length="450" mass="47688">MTLLGFAAVLLLVLANAFFVAIEFGLVAVDRNQLQKLADDGSRAAIRAAALQQRLSYNLSGAQLGITICSLGLGVLAEPVVAVALEPFVGNLVGEKRALGISVLLALLFTTVVQMVVGELVPKSVAVAKPLPTVLALSAVFRGFNLVFSPVIFGCNALAERLVRLFGVEPKEELSSVRSRQELKRLVTSSAESGTLDSKDADLLNRTFRFGEKTAADALTPRVSVEALPLDALVGDLMELTAATGLSRFLVVEEDLDHVAGVVHIKDVLGVDADKRSEYPVRRLLRSVLAIPESKNLESLIVELQGAAGQFALVVDEYGGTAGIITLEDVLEEIVGDIDDEHDPQSSTPSVRRWQGAHLLSGLLHPDEVLEACQFEMPDGQFETLGGFVLATLGHIPDVGEQFLCNGWSVGVEAMEGRRVATVKLVAPVPETLAGTLPASDSLGDGQGSA</sequence>
<name>A0A6J6RWS7_9ZZZZ</name>
<dbReference type="PROSITE" id="PS51846">
    <property type="entry name" value="CNNM"/>
    <property type="match status" value="1"/>
</dbReference>
<dbReference type="InterPro" id="IPR016169">
    <property type="entry name" value="FAD-bd_PCMH_sub2"/>
</dbReference>
<dbReference type="PANTHER" id="PTHR43099">
    <property type="entry name" value="UPF0053 PROTEIN YRKA"/>
    <property type="match status" value="1"/>
</dbReference>
<evidence type="ECO:0000259" key="9">
    <source>
        <dbReference type="PROSITE" id="PS51371"/>
    </source>
</evidence>
<dbReference type="SUPFAM" id="SSF56176">
    <property type="entry name" value="FAD-binding/transporter-associated domain-like"/>
    <property type="match status" value="1"/>
</dbReference>
<keyword evidence="7 8" id="KW-0472">Membrane</keyword>
<evidence type="ECO:0000256" key="2">
    <source>
        <dbReference type="ARBA" id="ARBA00022475"/>
    </source>
</evidence>
<feature type="transmembrane region" description="Helical" evidence="8">
    <location>
        <begin position="64"/>
        <end position="85"/>
    </location>
</feature>
<comment type="subcellular location">
    <subcellularLocation>
        <location evidence="1">Cell membrane</location>
        <topology evidence="1">Multi-pass membrane protein</topology>
    </subcellularLocation>
</comment>
<dbReference type="AlphaFoldDB" id="A0A6J6RWS7"/>
<dbReference type="InterPro" id="IPR051676">
    <property type="entry name" value="UPF0053_domain"/>
</dbReference>
<dbReference type="PANTHER" id="PTHR43099:SF6">
    <property type="entry name" value="UPF0053 PROTEIN RV1842C"/>
    <property type="match status" value="1"/>
</dbReference>
<evidence type="ECO:0000256" key="8">
    <source>
        <dbReference type="SAM" id="Phobius"/>
    </source>
</evidence>
<dbReference type="InterPro" id="IPR005170">
    <property type="entry name" value="Transptr-assoc_dom"/>
</dbReference>
<dbReference type="Pfam" id="PF01595">
    <property type="entry name" value="CNNM"/>
    <property type="match status" value="1"/>
</dbReference>
<keyword evidence="2" id="KW-1003">Cell membrane</keyword>
<feature type="domain" description="CNNM transmembrane" evidence="10">
    <location>
        <begin position="1"/>
        <end position="200"/>
    </location>
</feature>
<keyword evidence="6" id="KW-0129">CBS domain</keyword>
<keyword evidence="3 8" id="KW-0812">Transmembrane</keyword>
<keyword evidence="5 8" id="KW-1133">Transmembrane helix</keyword>
<reference evidence="11" key="1">
    <citation type="submission" date="2020-05" db="EMBL/GenBank/DDBJ databases">
        <authorList>
            <person name="Chiriac C."/>
            <person name="Salcher M."/>
            <person name="Ghai R."/>
            <person name="Kavagutti S V."/>
        </authorList>
    </citation>
    <scope>NUCLEOTIDE SEQUENCE</scope>
</reference>
<dbReference type="Gene3D" id="3.10.580.10">
    <property type="entry name" value="CBS-domain"/>
    <property type="match status" value="1"/>
</dbReference>
<dbReference type="Pfam" id="PF00571">
    <property type="entry name" value="CBS"/>
    <property type="match status" value="2"/>
</dbReference>
<feature type="transmembrane region" description="Helical" evidence="8">
    <location>
        <begin position="97"/>
        <end position="117"/>
    </location>
</feature>
<dbReference type="InterPro" id="IPR046342">
    <property type="entry name" value="CBS_dom_sf"/>
</dbReference>
<dbReference type="InterPro" id="IPR036318">
    <property type="entry name" value="FAD-bd_PCMH-like_sf"/>
</dbReference>
<evidence type="ECO:0000259" key="10">
    <source>
        <dbReference type="PROSITE" id="PS51846"/>
    </source>
</evidence>
<dbReference type="Gene3D" id="3.30.465.10">
    <property type="match status" value="1"/>
</dbReference>